<dbReference type="Proteomes" id="UP000554144">
    <property type="component" value="Unassembled WGS sequence"/>
</dbReference>
<proteinExistence type="predicted"/>
<protein>
    <submittedName>
        <fullName evidence="9">LPS O-antigen chain length determinant protein WzzB</fullName>
    </submittedName>
</protein>
<dbReference type="InterPro" id="IPR032807">
    <property type="entry name" value="GNVR"/>
</dbReference>
<dbReference type="SUPFAM" id="SSF160355">
    <property type="entry name" value="Bacterial polysaccharide co-polymerase-like"/>
    <property type="match status" value="1"/>
</dbReference>
<accession>A0A853GU60</accession>
<dbReference type="PANTHER" id="PTHR32309">
    <property type="entry name" value="TYROSINE-PROTEIN KINASE"/>
    <property type="match status" value="1"/>
</dbReference>
<evidence type="ECO:0000313" key="9">
    <source>
        <dbReference type="EMBL" id="NYT84326.1"/>
    </source>
</evidence>
<dbReference type="GO" id="GO:0005886">
    <property type="term" value="C:plasma membrane"/>
    <property type="evidence" value="ECO:0007669"/>
    <property type="project" value="UniProtKB-SubCell"/>
</dbReference>
<organism evidence="9 10">
    <name type="scientific">Pollutimonas harenae</name>
    <dbReference type="NCBI Taxonomy" id="657015"/>
    <lineage>
        <taxon>Bacteria</taxon>
        <taxon>Pseudomonadati</taxon>
        <taxon>Pseudomonadota</taxon>
        <taxon>Betaproteobacteria</taxon>
        <taxon>Burkholderiales</taxon>
        <taxon>Alcaligenaceae</taxon>
        <taxon>Pollutimonas</taxon>
    </lineage>
</organism>
<feature type="transmembrane region" description="Helical" evidence="6">
    <location>
        <begin position="31"/>
        <end position="50"/>
    </location>
</feature>
<evidence type="ECO:0000256" key="1">
    <source>
        <dbReference type="ARBA" id="ARBA00004651"/>
    </source>
</evidence>
<comment type="caution">
    <text evidence="9">The sequence shown here is derived from an EMBL/GenBank/DDBJ whole genome shotgun (WGS) entry which is preliminary data.</text>
</comment>
<gene>
    <name evidence="9" type="ORF">H0A62_01810</name>
</gene>
<dbReference type="Pfam" id="PF13807">
    <property type="entry name" value="GNVR"/>
    <property type="match status" value="1"/>
</dbReference>
<keyword evidence="5 6" id="KW-0472">Membrane</keyword>
<name>A0A853GU60_9BURK</name>
<evidence type="ECO:0000256" key="3">
    <source>
        <dbReference type="ARBA" id="ARBA00022692"/>
    </source>
</evidence>
<keyword evidence="2" id="KW-1003">Cell membrane</keyword>
<evidence type="ECO:0000256" key="2">
    <source>
        <dbReference type="ARBA" id="ARBA00022475"/>
    </source>
</evidence>
<dbReference type="GO" id="GO:0004713">
    <property type="term" value="F:protein tyrosine kinase activity"/>
    <property type="evidence" value="ECO:0007669"/>
    <property type="project" value="TreeGrafter"/>
</dbReference>
<dbReference type="AlphaFoldDB" id="A0A853GU60"/>
<dbReference type="EMBL" id="JACCEV010000001">
    <property type="protein sequence ID" value="NYT84326.1"/>
    <property type="molecule type" value="Genomic_DNA"/>
</dbReference>
<dbReference type="OrthoDB" id="8681491at2"/>
<evidence type="ECO:0000313" key="10">
    <source>
        <dbReference type="Proteomes" id="UP000554144"/>
    </source>
</evidence>
<reference evidence="9 10" key="1">
    <citation type="submission" date="2020-07" db="EMBL/GenBank/DDBJ databases">
        <title>Taxonomic revisions and descriptions of new bacterial species based on genomic comparisons in the high-G+C-content subgroup of the family Alcaligenaceae.</title>
        <authorList>
            <person name="Szabo A."/>
            <person name="Felfoldi T."/>
        </authorList>
    </citation>
    <scope>NUCLEOTIDE SEQUENCE [LARGE SCALE GENOMIC DNA]</scope>
    <source>
        <strain evidence="9 10">DSM 25667</strain>
    </source>
</reference>
<dbReference type="PANTHER" id="PTHR32309:SF13">
    <property type="entry name" value="FERRIC ENTEROBACTIN TRANSPORT PROTEIN FEPE"/>
    <property type="match status" value="1"/>
</dbReference>
<keyword evidence="3 6" id="KW-0812">Transmembrane</keyword>
<evidence type="ECO:0000259" key="8">
    <source>
        <dbReference type="Pfam" id="PF13807"/>
    </source>
</evidence>
<keyword evidence="10" id="KW-1185">Reference proteome</keyword>
<evidence type="ECO:0000256" key="4">
    <source>
        <dbReference type="ARBA" id="ARBA00022989"/>
    </source>
</evidence>
<feature type="domain" description="Tyrosine-protein kinase G-rich" evidence="8">
    <location>
        <begin position="313"/>
        <end position="355"/>
    </location>
</feature>
<feature type="domain" description="Polysaccharide chain length determinant N-terminal" evidence="7">
    <location>
        <begin position="15"/>
        <end position="89"/>
    </location>
</feature>
<comment type="subcellular location">
    <subcellularLocation>
        <location evidence="1">Cell membrane</location>
        <topology evidence="1">Multi-pass membrane protein</topology>
    </subcellularLocation>
</comment>
<dbReference type="InterPro" id="IPR050445">
    <property type="entry name" value="Bact_polysacc_biosynth/exp"/>
</dbReference>
<dbReference type="Pfam" id="PF02706">
    <property type="entry name" value="Wzz"/>
    <property type="match status" value="1"/>
</dbReference>
<dbReference type="RefSeq" id="WP_130038502.1">
    <property type="nucleotide sequence ID" value="NZ_JACCEV010000001.1"/>
</dbReference>
<dbReference type="Gene3D" id="3.30.1890.10">
    <property type="entry name" value="FepE-like"/>
    <property type="match status" value="1"/>
</dbReference>
<dbReference type="InterPro" id="IPR003856">
    <property type="entry name" value="LPS_length_determ_N"/>
</dbReference>
<evidence type="ECO:0000256" key="6">
    <source>
        <dbReference type="SAM" id="Phobius"/>
    </source>
</evidence>
<keyword evidence="4 6" id="KW-1133">Transmembrane helix</keyword>
<feature type="transmembrane region" description="Helical" evidence="6">
    <location>
        <begin position="334"/>
        <end position="358"/>
    </location>
</feature>
<evidence type="ECO:0000259" key="7">
    <source>
        <dbReference type="Pfam" id="PF02706"/>
    </source>
</evidence>
<evidence type="ECO:0000256" key="5">
    <source>
        <dbReference type="ARBA" id="ARBA00023136"/>
    </source>
</evidence>
<sequence length="362" mass="39545">MQSTQENNKNINTSDEIDLRELLLTLWSAKVLIIAVTLLTTCAAAVYVFLSTPIYEAHVQALPPTQGGLAAYNMANQLSGSAVNALTQQPQQEQTPDNAIEALSTKDAYKVFLRHADSSSLRQAFFKNTYLAEYGSPSDEGQRQQLWKDFNKSLNIKRPQKPTDASLLTLSWQGADPQLIAQWANQYVNMAISAAQHELLQNLQSAVQLRLDSTQAQIDTLREVALIDQQSNMAQLKEALELAESIGLEDPPPSGNLITSYTGSTSYLRGAKALRAELALITSRQDHDPYLSELPNLLRTQTLLKSIDTHPSVSVATIDESATAPIDPIKPRKALVLVLGVVVGGMLGILAALLRGLFRKTA</sequence>